<dbReference type="InterPro" id="IPR003593">
    <property type="entry name" value="AAA+_ATPase"/>
</dbReference>
<organism evidence="4 5">
    <name type="scientific">Paenibacillus algorifonticola</name>
    <dbReference type="NCBI Taxonomy" id="684063"/>
    <lineage>
        <taxon>Bacteria</taxon>
        <taxon>Bacillati</taxon>
        <taxon>Bacillota</taxon>
        <taxon>Bacilli</taxon>
        <taxon>Bacillales</taxon>
        <taxon>Paenibacillaceae</taxon>
        <taxon>Paenibacillus</taxon>
    </lineage>
</organism>
<dbReference type="SMART" id="SM00382">
    <property type="entry name" value="AAA"/>
    <property type="match status" value="1"/>
</dbReference>
<dbReference type="PROSITE" id="PS50893">
    <property type="entry name" value="ABC_TRANSPORTER_2"/>
    <property type="match status" value="1"/>
</dbReference>
<evidence type="ECO:0000256" key="2">
    <source>
        <dbReference type="ARBA" id="ARBA00022840"/>
    </source>
</evidence>
<dbReference type="Gene3D" id="3.40.50.300">
    <property type="entry name" value="P-loop containing nucleotide triphosphate hydrolases"/>
    <property type="match status" value="1"/>
</dbReference>
<dbReference type="PROSITE" id="PS00211">
    <property type="entry name" value="ABC_TRANSPORTER_1"/>
    <property type="match status" value="1"/>
</dbReference>
<reference evidence="5" key="1">
    <citation type="submission" date="2016-10" db="EMBL/GenBank/DDBJ databases">
        <authorList>
            <person name="Varghese N."/>
            <person name="Submissions S."/>
        </authorList>
    </citation>
    <scope>NUCLEOTIDE SEQUENCE [LARGE SCALE GENOMIC DNA]</scope>
    <source>
        <strain evidence="5">CGMCC 1.10223</strain>
    </source>
</reference>
<dbReference type="EMBL" id="FONN01000046">
    <property type="protein sequence ID" value="SFF47146.1"/>
    <property type="molecule type" value="Genomic_DNA"/>
</dbReference>
<keyword evidence="2 4" id="KW-0067">ATP-binding</keyword>
<dbReference type="PANTHER" id="PTHR43158">
    <property type="entry name" value="SKFA PEPTIDE EXPORT ATP-BINDING PROTEIN SKFE"/>
    <property type="match status" value="1"/>
</dbReference>
<gene>
    <name evidence="4" type="ORF">SAMN04487969_14627</name>
</gene>
<dbReference type="AlphaFoldDB" id="A0A1I2J2I0"/>
<dbReference type="InterPro" id="IPR017871">
    <property type="entry name" value="ABC_transporter-like_CS"/>
</dbReference>
<feature type="domain" description="ABC transporter" evidence="3">
    <location>
        <begin position="2"/>
        <end position="216"/>
    </location>
</feature>
<protein>
    <submittedName>
        <fullName evidence="4">ABC-2 type transport system ATP-binding protein</fullName>
    </submittedName>
</protein>
<dbReference type="Proteomes" id="UP000183410">
    <property type="component" value="Unassembled WGS sequence"/>
</dbReference>
<dbReference type="GO" id="GO:0016887">
    <property type="term" value="F:ATP hydrolysis activity"/>
    <property type="evidence" value="ECO:0007669"/>
    <property type="project" value="InterPro"/>
</dbReference>
<evidence type="ECO:0000256" key="1">
    <source>
        <dbReference type="ARBA" id="ARBA00022741"/>
    </source>
</evidence>
<dbReference type="InterPro" id="IPR003439">
    <property type="entry name" value="ABC_transporter-like_ATP-bd"/>
</dbReference>
<dbReference type="SUPFAM" id="SSF52540">
    <property type="entry name" value="P-loop containing nucleoside triphosphate hydrolases"/>
    <property type="match status" value="1"/>
</dbReference>
<dbReference type="GO" id="GO:0005524">
    <property type="term" value="F:ATP binding"/>
    <property type="evidence" value="ECO:0007669"/>
    <property type="project" value="UniProtKB-KW"/>
</dbReference>
<keyword evidence="5" id="KW-1185">Reference proteome</keyword>
<name>A0A1I2J2I0_9BACL</name>
<proteinExistence type="predicted"/>
<dbReference type="RefSeq" id="WP_046234682.1">
    <property type="nucleotide sequence ID" value="NZ_FONN01000046.1"/>
</dbReference>
<evidence type="ECO:0000313" key="4">
    <source>
        <dbReference type="EMBL" id="SFF47146.1"/>
    </source>
</evidence>
<evidence type="ECO:0000313" key="5">
    <source>
        <dbReference type="Proteomes" id="UP000183410"/>
    </source>
</evidence>
<dbReference type="InterPro" id="IPR027417">
    <property type="entry name" value="P-loop_NTPase"/>
</dbReference>
<sequence length="219" mass="24714">MIEITNLTKRYGKYIVFKDLNISFPTNKFTLITGPNGSGKTTLLKCLLGLEKYTGIIKFSNKSIYDILDEVQVVYDNCPLYANLSGYQNINSLGNNLLNQVEELLPKIHIDKKMLDNKVKNMSFGQRKKLGFILALAQKPKYLLLDEMTNGIDYESLLQISDILKNSDQLMTIIAIGHSLEFYSPLVDHLVIIKNNTVVSQEEIKCSGGGLVDLYKQNI</sequence>
<dbReference type="OrthoDB" id="1689883at2"/>
<accession>A0A1I2J2I0</accession>
<evidence type="ECO:0000259" key="3">
    <source>
        <dbReference type="PROSITE" id="PS50893"/>
    </source>
</evidence>
<dbReference type="PANTHER" id="PTHR43158:SF2">
    <property type="entry name" value="SKFA PEPTIDE EXPORT ATP-BINDING PROTEIN SKFE"/>
    <property type="match status" value="1"/>
</dbReference>
<dbReference type="Pfam" id="PF00005">
    <property type="entry name" value="ABC_tran"/>
    <property type="match status" value="1"/>
</dbReference>
<keyword evidence="1" id="KW-0547">Nucleotide-binding</keyword>